<evidence type="ECO:0000313" key="9">
    <source>
        <dbReference type="Proteomes" id="UP000023755"/>
    </source>
</evidence>
<gene>
    <name evidence="7" type="primary">ybeY</name>
    <name evidence="8" type="ORF">NHE_0230</name>
</gene>
<feature type="binding site" evidence="7">
    <location>
        <position position="105"/>
    </location>
    <ligand>
        <name>Zn(2+)</name>
        <dbReference type="ChEBI" id="CHEBI:29105"/>
        <note>catalytic</note>
    </ligand>
</feature>
<dbReference type="STRING" id="1286528.NHE_0230"/>
<comment type="cofactor">
    <cofactor evidence="7">
        <name>Zn(2+)</name>
        <dbReference type="ChEBI" id="CHEBI:29105"/>
    </cofactor>
    <text evidence="7">Binds 1 zinc ion.</text>
</comment>
<reference evidence="8 9" key="1">
    <citation type="submission" date="2014-03" db="EMBL/GenBank/DDBJ databases">
        <title>Sequencing and Comparison of Genomes and Transcriptome Profiles of Human Ehrlichiosis Agents.</title>
        <authorList>
            <person name="Lin M."/>
            <person name="Daugherty S.C."/>
            <person name="Nagaraj S."/>
            <person name="Cheng Z."/>
            <person name="Xiong Q."/>
            <person name="Lin F.-Y."/>
            <person name="Sengamalay N."/>
            <person name="Ott S."/>
            <person name="Godinez A."/>
            <person name="Tallon L.J."/>
            <person name="Sadzewicz L."/>
            <person name="Fraser C.M."/>
            <person name="Dunning Hotopp J.C."/>
            <person name="Rikihisa Y."/>
        </authorList>
    </citation>
    <scope>NUCLEOTIDE SEQUENCE [LARGE SCALE GENOMIC DNA]</scope>
    <source>
        <strain evidence="8 9">Oregon</strain>
    </source>
</reference>
<dbReference type="PROSITE" id="PS01306">
    <property type="entry name" value="UPF0054"/>
    <property type="match status" value="1"/>
</dbReference>
<dbReference type="NCBIfam" id="TIGR00043">
    <property type="entry name" value="rRNA maturation RNase YbeY"/>
    <property type="match status" value="1"/>
</dbReference>
<dbReference type="InterPro" id="IPR020549">
    <property type="entry name" value="YbeY_CS"/>
</dbReference>
<dbReference type="RefSeq" id="WP_232215011.1">
    <property type="nucleotide sequence ID" value="NZ_CP007481.1"/>
</dbReference>
<name>X5HJE1_9RICK</name>
<keyword evidence="9" id="KW-1185">Reference proteome</keyword>
<comment type="subcellular location">
    <subcellularLocation>
        <location evidence="7">Cytoplasm</location>
    </subcellularLocation>
</comment>
<dbReference type="GO" id="GO:0004521">
    <property type="term" value="F:RNA endonuclease activity"/>
    <property type="evidence" value="ECO:0007669"/>
    <property type="project" value="UniProtKB-UniRule"/>
</dbReference>
<dbReference type="PANTHER" id="PTHR46986">
    <property type="entry name" value="ENDORIBONUCLEASE YBEY, CHLOROPLASTIC"/>
    <property type="match status" value="1"/>
</dbReference>
<evidence type="ECO:0000256" key="4">
    <source>
        <dbReference type="ARBA" id="ARBA00022759"/>
    </source>
</evidence>
<keyword evidence="4 7" id="KW-0255">Endonuclease</keyword>
<dbReference type="KEGG" id="nhm:NHE_0230"/>
<dbReference type="GO" id="GO:0006364">
    <property type="term" value="P:rRNA processing"/>
    <property type="evidence" value="ECO:0007669"/>
    <property type="project" value="UniProtKB-UniRule"/>
</dbReference>
<keyword evidence="5 7" id="KW-0378">Hydrolase</keyword>
<dbReference type="HOGENOM" id="CLU_106710_0_2_5"/>
<dbReference type="SUPFAM" id="SSF55486">
    <property type="entry name" value="Metalloproteases ('zincins'), catalytic domain"/>
    <property type="match status" value="1"/>
</dbReference>
<dbReference type="AlphaFoldDB" id="X5HJE1"/>
<keyword evidence="7" id="KW-0690">Ribosome biogenesis</keyword>
<dbReference type="GO" id="GO:0008270">
    <property type="term" value="F:zinc ion binding"/>
    <property type="evidence" value="ECO:0007669"/>
    <property type="project" value="UniProtKB-UniRule"/>
</dbReference>
<accession>X5HJE1</accession>
<dbReference type="GO" id="GO:0004222">
    <property type="term" value="F:metalloendopeptidase activity"/>
    <property type="evidence" value="ECO:0007669"/>
    <property type="project" value="InterPro"/>
</dbReference>
<proteinExistence type="inferred from homology"/>
<keyword evidence="7" id="KW-0698">rRNA processing</keyword>
<dbReference type="EC" id="3.1.-.-" evidence="7"/>
<feature type="binding site" evidence="7">
    <location>
        <position position="115"/>
    </location>
    <ligand>
        <name>Zn(2+)</name>
        <dbReference type="ChEBI" id="CHEBI:29105"/>
        <note>catalytic</note>
    </ligand>
</feature>
<comment type="similarity">
    <text evidence="1 7">Belongs to the endoribonuclease YbeY family.</text>
</comment>
<dbReference type="EMBL" id="CP007481">
    <property type="protein sequence ID" value="AHX11194.1"/>
    <property type="molecule type" value="Genomic_DNA"/>
</dbReference>
<dbReference type="GO" id="GO:0005737">
    <property type="term" value="C:cytoplasm"/>
    <property type="evidence" value="ECO:0007669"/>
    <property type="project" value="UniProtKB-SubCell"/>
</dbReference>
<dbReference type="HAMAP" id="MF_00009">
    <property type="entry name" value="Endoribonucl_YbeY"/>
    <property type="match status" value="1"/>
</dbReference>
<dbReference type="PANTHER" id="PTHR46986:SF1">
    <property type="entry name" value="ENDORIBONUCLEASE YBEY, CHLOROPLASTIC"/>
    <property type="match status" value="1"/>
</dbReference>
<evidence type="ECO:0000313" key="8">
    <source>
        <dbReference type="EMBL" id="AHX11194.1"/>
    </source>
</evidence>
<dbReference type="Proteomes" id="UP000023755">
    <property type="component" value="Chromosome"/>
</dbReference>
<evidence type="ECO:0000256" key="2">
    <source>
        <dbReference type="ARBA" id="ARBA00022722"/>
    </source>
</evidence>
<keyword evidence="3 7" id="KW-0479">Metal-binding</keyword>
<evidence type="ECO:0000256" key="6">
    <source>
        <dbReference type="ARBA" id="ARBA00022833"/>
    </source>
</evidence>
<dbReference type="InterPro" id="IPR002036">
    <property type="entry name" value="YbeY"/>
</dbReference>
<comment type="function">
    <text evidence="7">Single strand-specific metallo-endoribonuclease involved in late-stage 70S ribosome quality control and in maturation of the 3' terminus of the 16S rRNA.</text>
</comment>
<evidence type="ECO:0000256" key="7">
    <source>
        <dbReference type="HAMAP-Rule" id="MF_00009"/>
    </source>
</evidence>
<organism evidence="8 9">
    <name type="scientific">Neorickettsia helminthoeca str. Oregon</name>
    <dbReference type="NCBI Taxonomy" id="1286528"/>
    <lineage>
        <taxon>Bacteria</taxon>
        <taxon>Pseudomonadati</taxon>
        <taxon>Pseudomonadota</taxon>
        <taxon>Alphaproteobacteria</taxon>
        <taxon>Rickettsiales</taxon>
        <taxon>Anaplasmataceae</taxon>
        <taxon>Neorickettsia</taxon>
    </lineage>
</organism>
<evidence type="ECO:0000256" key="5">
    <source>
        <dbReference type="ARBA" id="ARBA00022801"/>
    </source>
</evidence>
<keyword evidence="7" id="KW-0963">Cytoplasm</keyword>
<feature type="binding site" evidence="7">
    <location>
        <position position="109"/>
    </location>
    <ligand>
        <name>Zn(2+)</name>
        <dbReference type="ChEBI" id="CHEBI:29105"/>
        <note>catalytic</note>
    </ligand>
</feature>
<dbReference type="Pfam" id="PF02130">
    <property type="entry name" value="YbeY"/>
    <property type="match status" value="1"/>
</dbReference>
<protein>
    <recommendedName>
        <fullName evidence="7">Endoribonuclease YbeY</fullName>
        <ecNumber evidence="7">3.1.-.-</ecNumber>
    </recommendedName>
</protein>
<sequence length="139" mass="16117">MDPRWKRKIAKDPKKLLEAVISQTLDGEKAEFSIVLTDDDFIRTLNRNYRGKDSATNVLSFNYTNEANCMGMIIGEVVLSFDRILIEALEYQIEFEEHFKHMLVHGILHILGYSHCTDEEALVMEKKERGILEKLHFTG</sequence>
<keyword evidence="6 7" id="KW-0862">Zinc</keyword>
<evidence type="ECO:0000256" key="1">
    <source>
        <dbReference type="ARBA" id="ARBA00010875"/>
    </source>
</evidence>
<dbReference type="InterPro" id="IPR023091">
    <property type="entry name" value="MetalPrtase_cat_dom_sf_prd"/>
</dbReference>
<evidence type="ECO:0000256" key="3">
    <source>
        <dbReference type="ARBA" id="ARBA00022723"/>
    </source>
</evidence>
<dbReference type="Gene3D" id="3.40.390.30">
    <property type="entry name" value="Metalloproteases ('zincins'), catalytic domain"/>
    <property type="match status" value="1"/>
</dbReference>
<keyword evidence="2 7" id="KW-0540">Nuclease</keyword>